<protein>
    <submittedName>
        <fullName evidence="1">Uncharacterized protein</fullName>
    </submittedName>
</protein>
<accession>A0ABN6ZN17</accession>
<gene>
    <name evidence="1" type="ORF">PABY_12160</name>
</gene>
<keyword evidence="2" id="KW-1185">Reference proteome</keyword>
<dbReference type="EMBL" id="AP028907">
    <property type="protein sequence ID" value="BES81649.1"/>
    <property type="molecule type" value="Genomic_DNA"/>
</dbReference>
<proteinExistence type="predicted"/>
<organism evidence="1 2">
    <name type="scientific">Pyrodictium abyssi</name>
    <dbReference type="NCBI Taxonomy" id="54256"/>
    <lineage>
        <taxon>Archaea</taxon>
        <taxon>Thermoproteota</taxon>
        <taxon>Thermoprotei</taxon>
        <taxon>Desulfurococcales</taxon>
        <taxon>Pyrodictiaceae</taxon>
        <taxon>Pyrodictium</taxon>
    </lineage>
</organism>
<evidence type="ECO:0000313" key="1">
    <source>
        <dbReference type="EMBL" id="BES81649.1"/>
    </source>
</evidence>
<reference evidence="1 2" key="1">
    <citation type="submission" date="2023-09" db="EMBL/GenBank/DDBJ databases">
        <title>Pyrofollis japonicus gen. nov. sp. nov., a novel member of the family Pyrodictiaceae isolated from the Iheya North hydrothermal field.</title>
        <authorList>
            <person name="Miyazaki U."/>
            <person name="Sanari M."/>
            <person name="Tame A."/>
            <person name="Kitajima M."/>
            <person name="Okamoto A."/>
            <person name="Sawayama S."/>
            <person name="Miyazaki J."/>
            <person name="Takai K."/>
            <person name="Nakagawa S."/>
        </authorList>
    </citation>
    <scope>NUCLEOTIDE SEQUENCE [LARGE SCALE GENOMIC DNA]</scope>
    <source>
        <strain evidence="1 2">AV2</strain>
    </source>
</reference>
<name>A0ABN6ZN17_9CREN</name>
<dbReference type="Proteomes" id="UP001341135">
    <property type="component" value="Chromosome"/>
</dbReference>
<dbReference type="GeneID" id="89289234"/>
<dbReference type="RefSeq" id="WP_338252910.1">
    <property type="nucleotide sequence ID" value="NZ_AP028907.1"/>
</dbReference>
<evidence type="ECO:0000313" key="2">
    <source>
        <dbReference type="Proteomes" id="UP001341135"/>
    </source>
</evidence>
<sequence>MTLPGGGRRSIDVEESVYREIARIARREGLGSAGEAVERLVEFYRVKLGSDPGLAVELVARLLFNGKKPGEIIEVIL</sequence>